<feature type="transmembrane region" description="Helical" evidence="6">
    <location>
        <begin position="80"/>
        <end position="100"/>
    </location>
</feature>
<accession>G9QQH7</accession>
<sequence>MNESRHDPELEKPIAAETKKEADDGYHEGAKSFLYGPHYAGFWMRFWAYLLDLIVIGSLKRILILPVFRWLDLPVFAHELFAPIHVASAVLFYGYFLLFTKFTGQTVGKMVFGLKVVPLTEERLTWTVVLFRELIGRFIVTTIVILYLMVAFMPKKQGLHDYFADTAVIHEKTVEALKPAS</sequence>
<keyword evidence="3 6" id="KW-0812">Transmembrane</keyword>
<feature type="transmembrane region" description="Helical" evidence="6">
    <location>
        <begin position="134"/>
        <end position="153"/>
    </location>
</feature>
<keyword evidence="2" id="KW-1003">Cell membrane</keyword>
<name>G9QQH7_9BACI</name>
<comment type="subcellular location">
    <subcellularLocation>
        <location evidence="1">Cell membrane</location>
        <topology evidence="1">Multi-pass membrane protein</topology>
    </subcellularLocation>
</comment>
<evidence type="ECO:0000256" key="4">
    <source>
        <dbReference type="ARBA" id="ARBA00022989"/>
    </source>
</evidence>
<dbReference type="Proteomes" id="UP000011747">
    <property type="component" value="Unassembled WGS sequence"/>
</dbReference>
<evidence type="ECO:0000256" key="1">
    <source>
        <dbReference type="ARBA" id="ARBA00004651"/>
    </source>
</evidence>
<reference evidence="8 9" key="1">
    <citation type="submission" date="2011-09" db="EMBL/GenBank/DDBJ databases">
        <title>The Genome Sequence of Bacillus smithii 7_3_47FAA.</title>
        <authorList>
            <consortium name="The Broad Institute Genome Sequencing Platform"/>
            <person name="Earl A."/>
            <person name="Ward D."/>
            <person name="Feldgarden M."/>
            <person name="Gevers D."/>
            <person name="Daigneault M."/>
            <person name="Strauss J."/>
            <person name="Allen-Vercoe E."/>
            <person name="Young S.K."/>
            <person name="Zeng Q."/>
            <person name="Gargeya S."/>
            <person name="Fitzgerald M."/>
            <person name="Haas B."/>
            <person name="Abouelleil A."/>
            <person name="Alvarado L."/>
            <person name="Arachchi H.M."/>
            <person name="Berlin A."/>
            <person name="Brown A."/>
            <person name="Chapman S.B."/>
            <person name="Chen Z."/>
            <person name="Dunbar C."/>
            <person name="Freedman E."/>
            <person name="Gearin G."/>
            <person name="Goldberg J."/>
            <person name="Griggs A."/>
            <person name="Gujja S."/>
            <person name="Heiman D."/>
            <person name="Howarth C."/>
            <person name="Larson L."/>
            <person name="Lui A."/>
            <person name="MacDonald P.J.P."/>
            <person name="Montmayeur A."/>
            <person name="Murphy C."/>
            <person name="Neiman D."/>
            <person name="Pearson M."/>
            <person name="Priest M."/>
            <person name="Roberts A."/>
            <person name="Saif S."/>
            <person name="Shea T."/>
            <person name="Shenoy N."/>
            <person name="Sisk P."/>
            <person name="Stolte C."/>
            <person name="Sykes S."/>
            <person name="Wortman J."/>
            <person name="Nusbaum C."/>
            <person name="Birren B."/>
        </authorList>
    </citation>
    <scope>NUCLEOTIDE SEQUENCE [LARGE SCALE GENOMIC DNA]</scope>
    <source>
        <strain evidence="8 9">7_3_47FAA</strain>
    </source>
</reference>
<evidence type="ECO:0000256" key="3">
    <source>
        <dbReference type="ARBA" id="ARBA00022692"/>
    </source>
</evidence>
<feature type="domain" description="RDD" evidence="7">
    <location>
        <begin position="39"/>
        <end position="164"/>
    </location>
</feature>
<keyword evidence="9" id="KW-1185">Reference proteome</keyword>
<comment type="caution">
    <text evidence="8">The sequence shown here is derived from an EMBL/GenBank/DDBJ whole genome shotgun (WGS) entry which is preliminary data.</text>
</comment>
<dbReference type="Pfam" id="PF06271">
    <property type="entry name" value="RDD"/>
    <property type="match status" value="1"/>
</dbReference>
<evidence type="ECO:0000256" key="2">
    <source>
        <dbReference type="ARBA" id="ARBA00022475"/>
    </source>
</evidence>
<keyword evidence="5 6" id="KW-0472">Membrane</keyword>
<dbReference type="InterPro" id="IPR051791">
    <property type="entry name" value="Pra-immunoreactive"/>
</dbReference>
<keyword evidence="4 6" id="KW-1133">Transmembrane helix</keyword>
<feature type="transmembrane region" description="Helical" evidence="6">
    <location>
        <begin position="46"/>
        <end position="68"/>
    </location>
</feature>
<evidence type="ECO:0000256" key="6">
    <source>
        <dbReference type="SAM" id="Phobius"/>
    </source>
</evidence>
<evidence type="ECO:0000259" key="7">
    <source>
        <dbReference type="Pfam" id="PF06271"/>
    </source>
</evidence>
<dbReference type="PANTHER" id="PTHR36115:SF9">
    <property type="entry name" value="LMO1584 PROTEIN"/>
    <property type="match status" value="1"/>
</dbReference>
<protein>
    <recommendedName>
        <fullName evidence="7">RDD domain-containing protein</fullName>
    </recommendedName>
</protein>
<dbReference type="PATRIC" id="fig|665952.3.peg.3477"/>
<evidence type="ECO:0000256" key="5">
    <source>
        <dbReference type="ARBA" id="ARBA00023136"/>
    </source>
</evidence>
<dbReference type="EMBL" id="ACWF01000162">
    <property type="protein sequence ID" value="EHL73017.1"/>
    <property type="molecule type" value="Genomic_DNA"/>
</dbReference>
<dbReference type="InterPro" id="IPR010432">
    <property type="entry name" value="RDD"/>
</dbReference>
<evidence type="ECO:0000313" key="9">
    <source>
        <dbReference type="Proteomes" id="UP000011747"/>
    </source>
</evidence>
<dbReference type="AlphaFoldDB" id="G9QQH7"/>
<proteinExistence type="predicted"/>
<evidence type="ECO:0000313" key="8">
    <source>
        <dbReference type="EMBL" id="EHL73017.1"/>
    </source>
</evidence>
<dbReference type="HOGENOM" id="CLU_053152_2_2_9"/>
<dbReference type="GO" id="GO:0005886">
    <property type="term" value="C:plasma membrane"/>
    <property type="evidence" value="ECO:0007669"/>
    <property type="project" value="UniProtKB-SubCell"/>
</dbReference>
<gene>
    <name evidence="8" type="ORF">HMPREF1015_00544</name>
</gene>
<dbReference type="PANTHER" id="PTHR36115">
    <property type="entry name" value="PROLINE-RICH ANTIGEN HOMOLOG-RELATED"/>
    <property type="match status" value="1"/>
</dbReference>
<dbReference type="RefSeq" id="WP_003355649.1">
    <property type="nucleotide sequence ID" value="NZ_JH414764.1"/>
</dbReference>
<organism evidence="8 9">
    <name type="scientific">Bacillus smithii 7_3_47FAA</name>
    <dbReference type="NCBI Taxonomy" id="665952"/>
    <lineage>
        <taxon>Bacteria</taxon>
        <taxon>Bacillati</taxon>
        <taxon>Bacillota</taxon>
        <taxon>Bacilli</taxon>
        <taxon>Bacillales</taxon>
        <taxon>Bacillaceae</taxon>
        <taxon>Bacillus</taxon>
    </lineage>
</organism>